<dbReference type="SMART" id="SM00342">
    <property type="entry name" value="HTH_ARAC"/>
    <property type="match status" value="1"/>
</dbReference>
<evidence type="ECO:0000256" key="2">
    <source>
        <dbReference type="ARBA" id="ARBA00023125"/>
    </source>
</evidence>
<reference evidence="6" key="1">
    <citation type="submission" date="2020-06" db="EMBL/GenBank/DDBJ databases">
        <authorList>
            <person name="Dong N."/>
        </authorList>
    </citation>
    <scope>NUCLEOTIDE SEQUENCE</scope>
    <source>
        <strain evidence="6">R655-4</strain>
    </source>
</reference>
<dbReference type="GO" id="GO:0003700">
    <property type="term" value="F:DNA-binding transcription factor activity"/>
    <property type="evidence" value="ECO:0007669"/>
    <property type="project" value="InterPro"/>
</dbReference>
<dbReference type="RefSeq" id="WP_286492981.1">
    <property type="nucleotide sequence ID" value="NZ_JACAGJ010000004.1"/>
</dbReference>
<dbReference type="InterPro" id="IPR018060">
    <property type="entry name" value="HTH_AraC"/>
</dbReference>
<proteinExistence type="predicted"/>
<feature type="compositionally biased region" description="Polar residues" evidence="4">
    <location>
        <begin position="271"/>
        <end position="286"/>
    </location>
</feature>
<dbReference type="EMBL" id="JACAGJ010000004">
    <property type="protein sequence ID" value="MDM1072567.1"/>
    <property type="molecule type" value="Genomic_DNA"/>
</dbReference>
<dbReference type="Gene3D" id="1.10.10.60">
    <property type="entry name" value="Homeodomain-like"/>
    <property type="match status" value="2"/>
</dbReference>
<dbReference type="InterPro" id="IPR014710">
    <property type="entry name" value="RmlC-like_jellyroll"/>
</dbReference>
<dbReference type="InterPro" id="IPR009057">
    <property type="entry name" value="Homeodomain-like_sf"/>
</dbReference>
<reference evidence="6" key="2">
    <citation type="journal article" date="2022" name="Sci. Total Environ.">
        <title>Prevalence, transmission, and molecular epidemiology of tet(X)-positive bacteria among humans, animals, and environmental niches in China: An epidemiological, and genomic-based study.</title>
        <authorList>
            <person name="Dong N."/>
            <person name="Zeng Y."/>
            <person name="Cai C."/>
            <person name="Sun C."/>
            <person name="Lu J."/>
            <person name="Liu C."/>
            <person name="Zhou H."/>
            <person name="Sun Q."/>
            <person name="Shu L."/>
            <person name="Wang H."/>
            <person name="Wang Y."/>
            <person name="Wang S."/>
            <person name="Wu C."/>
            <person name="Chan E.W."/>
            <person name="Chen G."/>
            <person name="Shen Z."/>
            <person name="Chen S."/>
            <person name="Zhang R."/>
        </authorList>
    </citation>
    <scope>NUCLEOTIDE SEQUENCE</scope>
    <source>
        <strain evidence="6">R655-4</strain>
    </source>
</reference>
<name>A0AAJ1QER5_9FLAO</name>
<keyword evidence="3" id="KW-0804">Transcription</keyword>
<dbReference type="Pfam" id="PF12833">
    <property type="entry name" value="HTH_18"/>
    <property type="match status" value="1"/>
</dbReference>
<dbReference type="SUPFAM" id="SSF51215">
    <property type="entry name" value="Regulatory protein AraC"/>
    <property type="match status" value="1"/>
</dbReference>
<dbReference type="AlphaFoldDB" id="A0AAJ1QER5"/>
<comment type="caution">
    <text evidence="6">The sequence shown here is derived from an EMBL/GenBank/DDBJ whole genome shotgun (WGS) entry which is preliminary data.</text>
</comment>
<dbReference type="Gene3D" id="2.60.120.10">
    <property type="entry name" value="Jelly Rolls"/>
    <property type="match status" value="1"/>
</dbReference>
<organism evidence="6 7">
    <name type="scientific">Empedobacter brevis</name>
    <dbReference type="NCBI Taxonomy" id="247"/>
    <lineage>
        <taxon>Bacteria</taxon>
        <taxon>Pseudomonadati</taxon>
        <taxon>Bacteroidota</taxon>
        <taxon>Flavobacteriia</taxon>
        <taxon>Flavobacteriales</taxon>
        <taxon>Weeksellaceae</taxon>
        <taxon>Empedobacter</taxon>
    </lineage>
</organism>
<evidence type="ECO:0000259" key="5">
    <source>
        <dbReference type="PROSITE" id="PS01124"/>
    </source>
</evidence>
<evidence type="ECO:0000256" key="4">
    <source>
        <dbReference type="SAM" id="MobiDB-lite"/>
    </source>
</evidence>
<feature type="region of interest" description="Disordered" evidence="4">
    <location>
        <begin position="266"/>
        <end position="286"/>
    </location>
</feature>
<evidence type="ECO:0000313" key="6">
    <source>
        <dbReference type="EMBL" id="MDM1072567.1"/>
    </source>
</evidence>
<keyword evidence="2" id="KW-0238">DNA-binding</keyword>
<sequence length="286" mass="33138">MKRIFSNHSLNVFELELNEWPYGKHTHNFCELILVKQGKGFHTINETKFPYSKGDIFLLTPEDYHFFEIDSPTVLLYIKFTEQVFSEKQGWIKSGWTDPASLYLFKSHMVIGSIIKDKKDTKKIFGISEILLEEYTSHKLYSREFILELFGAIIIIILRHLVQQDPKRSLAEKEREKINEVLAYIRMNINKESKLTLSAIAQEFNISVNYIGEYLRIHTGNGFKKIIMETRLERASVLLKQSALSIAEIAEKTGFADASHMNKSFKKYRGSNPSSIRSETKTNQGN</sequence>
<dbReference type="InterPro" id="IPR003313">
    <property type="entry name" value="AraC-bd"/>
</dbReference>
<dbReference type="SUPFAM" id="SSF46689">
    <property type="entry name" value="Homeodomain-like"/>
    <property type="match status" value="1"/>
</dbReference>
<accession>A0AAJ1QER5</accession>
<dbReference type="Proteomes" id="UP001170959">
    <property type="component" value="Unassembled WGS sequence"/>
</dbReference>
<keyword evidence="1" id="KW-0805">Transcription regulation</keyword>
<protein>
    <submittedName>
        <fullName evidence="6">Helix-turn-helix transcriptional regulator</fullName>
    </submittedName>
</protein>
<evidence type="ECO:0000256" key="3">
    <source>
        <dbReference type="ARBA" id="ARBA00023163"/>
    </source>
</evidence>
<dbReference type="GO" id="GO:0043565">
    <property type="term" value="F:sequence-specific DNA binding"/>
    <property type="evidence" value="ECO:0007669"/>
    <property type="project" value="InterPro"/>
</dbReference>
<dbReference type="InterPro" id="IPR037923">
    <property type="entry name" value="HTH-like"/>
</dbReference>
<evidence type="ECO:0000313" key="7">
    <source>
        <dbReference type="Proteomes" id="UP001170959"/>
    </source>
</evidence>
<gene>
    <name evidence="6" type="ORF">HX001_08695</name>
</gene>
<evidence type="ECO:0000256" key="1">
    <source>
        <dbReference type="ARBA" id="ARBA00023015"/>
    </source>
</evidence>
<feature type="domain" description="HTH araC/xylS-type" evidence="5">
    <location>
        <begin position="179"/>
        <end position="279"/>
    </location>
</feature>
<dbReference type="PROSITE" id="PS01124">
    <property type="entry name" value="HTH_ARAC_FAMILY_2"/>
    <property type="match status" value="1"/>
</dbReference>
<dbReference type="PANTHER" id="PTHR43280">
    <property type="entry name" value="ARAC-FAMILY TRANSCRIPTIONAL REGULATOR"/>
    <property type="match status" value="1"/>
</dbReference>
<dbReference type="Pfam" id="PF02311">
    <property type="entry name" value="AraC_binding"/>
    <property type="match status" value="1"/>
</dbReference>
<dbReference type="PANTHER" id="PTHR43280:SF2">
    <property type="entry name" value="HTH-TYPE TRANSCRIPTIONAL REGULATOR EXSA"/>
    <property type="match status" value="1"/>
</dbReference>